<comment type="cofactor">
    <cofactor evidence="3">
        <name>Cu cation</name>
        <dbReference type="ChEBI" id="CHEBI:23378"/>
    </cofactor>
    <text evidence="3">Contains 1 topaquinone per subunit.</text>
</comment>
<keyword evidence="3" id="KW-0560">Oxidoreductase</keyword>
<sequence length="496" mass="55388">MPNHLSPEPCRHMCTLDERSCHGHHVLFSVNNLNFLNARNASFFAANINTHIHLVKSSTIRRKYLLPASVHGEIGPQISAWISSNGFSALKGTNWELHLSFDARAGAVISLASVKDSDKGVFRPVLYRGHVSELFVPYMDPSADWYFKTFFDAGEFALGLLTAPLEPFTDCPANAVFMDADVAGVDGSPVRNIPNAMCVFERYAGDVAWRHTEVITEVRPEVSLVVRSAAVVGNYDYVIDWEFKTTGSIKIGVALSGILEVKATYYSHADELSGDAHGSLIAGNTLGVYHDRFLTFRLDLDVDGPNNSFVKSRLRPVRAAAGPRRSYWTVEKETARRETDGSVELDATELMVVNPNRRTRIGNEVGYKIVSHGGTATSLLDDDDYPQRRASYTKRQVWVTAYDEAEKWAAGLYTDQSTGDDNLAAWSRRNREIENKDIVLWYTVGIHHVPCQEDFPVMPAVTGGFELRPTNFFDRNPLIRTRPNKQATWPNCSLIN</sequence>
<evidence type="ECO:0000256" key="3">
    <source>
        <dbReference type="RuleBase" id="RU000672"/>
    </source>
</evidence>
<feature type="active site" description="Proton acceptor" evidence="1">
    <location>
        <position position="152"/>
    </location>
</feature>
<protein>
    <recommendedName>
        <fullName evidence="3">Amine oxidase</fullName>
        <ecNumber evidence="3">1.4.3.-</ecNumber>
    </recommendedName>
</protein>
<evidence type="ECO:0000256" key="1">
    <source>
        <dbReference type="PIRSR" id="PIRSR600269-50"/>
    </source>
</evidence>
<dbReference type="InterPro" id="IPR049947">
    <property type="entry name" value="Cu_Am_Ox_Cu-bd"/>
</dbReference>
<dbReference type="PANTHER" id="PTHR10638:SF71">
    <property type="entry name" value="AMINE OXIDASE"/>
    <property type="match status" value="1"/>
</dbReference>
<evidence type="ECO:0000313" key="6">
    <source>
        <dbReference type="Proteomes" id="UP000734854"/>
    </source>
</evidence>
<dbReference type="InterPro" id="IPR000269">
    <property type="entry name" value="Cu_amine_oxidase"/>
</dbReference>
<dbReference type="GO" id="GO:0008131">
    <property type="term" value="F:primary methylamine oxidase activity"/>
    <property type="evidence" value="ECO:0007669"/>
    <property type="project" value="InterPro"/>
</dbReference>
<dbReference type="Proteomes" id="UP000734854">
    <property type="component" value="Unassembled WGS sequence"/>
</dbReference>
<dbReference type="PANTHER" id="PTHR10638">
    <property type="entry name" value="COPPER AMINE OXIDASE"/>
    <property type="match status" value="1"/>
</dbReference>
<keyword evidence="6" id="KW-1185">Reference proteome</keyword>
<dbReference type="EMBL" id="JACMSC010000013">
    <property type="protein sequence ID" value="KAG6492382.1"/>
    <property type="molecule type" value="Genomic_DNA"/>
</dbReference>
<accession>A0A8J5FUS3</accession>
<organism evidence="5 6">
    <name type="scientific">Zingiber officinale</name>
    <name type="common">Ginger</name>
    <name type="synonym">Amomum zingiber</name>
    <dbReference type="NCBI Taxonomy" id="94328"/>
    <lineage>
        <taxon>Eukaryota</taxon>
        <taxon>Viridiplantae</taxon>
        <taxon>Streptophyta</taxon>
        <taxon>Embryophyta</taxon>
        <taxon>Tracheophyta</taxon>
        <taxon>Spermatophyta</taxon>
        <taxon>Magnoliopsida</taxon>
        <taxon>Liliopsida</taxon>
        <taxon>Zingiberales</taxon>
        <taxon>Zingiberaceae</taxon>
        <taxon>Zingiber</taxon>
    </lineage>
</organism>
<dbReference type="GO" id="GO:0005507">
    <property type="term" value="F:copper ion binding"/>
    <property type="evidence" value="ECO:0007669"/>
    <property type="project" value="InterPro"/>
</dbReference>
<keyword evidence="3" id="KW-0186">Copper</keyword>
<name>A0A8J5FUS3_ZINOF</name>
<keyword evidence="3" id="KW-0479">Metal-binding</keyword>
<reference evidence="5 6" key="1">
    <citation type="submission" date="2020-08" db="EMBL/GenBank/DDBJ databases">
        <title>Plant Genome Project.</title>
        <authorList>
            <person name="Zhang R.-G."/>
        </authorList>
    </citation>
    <scope>NUCLEOTIDE SEQUENCE [LARGE SCALE GENOMIC DNA]</scope>
    <source>
        <tissue evidence="5">Rhizome</tissue>
    </source>
</reference>
<dbReference type="Pfam" id="PF01179">
    <property type="entry name" value="Cu_amine_oxid"/>
    <property type="match status" value="1"/>
</dbReference>
<dbReference type="AlphaFoldDB" id="A0A8J5FUS3"/>
<dbReference type="Gene3D" id="2.70.98.20">
    <property type="entry name" value="Copper amine oxidase, catalytic domain"/>
    <property type="match status" value="1"/>
</dbReference>
<evidence type="ECO:0000256" key="2">
    <source>
        <dbReference type="PIRSR" id="PIRSR600269-51"/>
    </source>
</evidence>
<dbReference type="SUPFAM" id="SSF49998">
    <property type="entry name" value="Amine oxidase catalytic domain"/>
    <property type="match status" value="1"/>
</dbReference>
<comment type="similarity">
    <text evidence="3">Belongs to the copper/topaquinone oxidase family.</text>
</comment>
<evidence type="ECO:0000313" key="5">
    <source>
        <dbReference type="EMBL" id="KAG6492382.1"/>
    </source>
</evidence>
<comment type="caution">
    <text evidence="5">The sequence shown here is derived from an EMBL/GenBank/DDBJ whole genome shotgun (WGS) entry which is preliminary data.</text>
</comment>
<feature type="modified residue" description="2',4',5'-topaquinone" evidence="2">
    <location>
        <position position="235"/>
    </location>
</feature>
<dbReference type="InterPro" id="IPR015798">
    <property type="entry name" value="Cu_amine_oxidase_C"/>
</dbReference>
<proteinExistence type="inferred from homology"/>
<dbReference type="GO" id="GO:0048038">
    <property type="term" value="F:quinone binding"/>
    <property type="evidence" value="ECO:0007669"/>
    <property type="project" value="InterPro"/>
</dbReference>
<dbReference type="InterPro" id="IPR036460">
    <property type="entry name" value="Cu_amine_oxidase_C_sf"/>
</dbReference>
<feature type="domain" description="Copper amine oxidase catalytic" evidence="4">
    <location>
        <begin position="93"/>
        <end position="478"/>
    </location>
</feature>
<gene>
    <name evidence="5" type="ORF">ZIOFF_047345</name>
</gene>
<dbReference type="PROSITE" id="PS01165">
    <property type="entry name" value="COPPER_AMINE_OXID_2"/>
    <property type="match status" value="1"/>
</dbReference>
<dbReference type="GO" id="GO:0009308">
    <property type="term" value="P:amine metabolic process"/>
    <property type="evidence" value="ECO:0007669"/>
    <property type="project" value="UniProtKB-UniRule"/>
</dbReference>
<evidence type="ECO:0000259" key="4">
    <source>
        <dbReference type="Pfam" id="PF01179"/>
    </source>
</evidence>
<comment type="PTM">
    <text evidence="2 3">Topaquinone (TPQ) is generated by copper-dependent autoxidation of a specific tyrosyl residue.</text>
</comment>
<keyword evidence="1 3" id="KW-0801">TPQ</keyword>
<dbReference type="EC" id="1.4.3.-" evidence="3"/>
<feature type="active site" description="Schiff-base intermediate with substrate; via topaquinone" evidence="1">
    <location>
        <position position="235"/>
    </location>
</feature>